<protein>
    <submittedName>
        <fullName evidence="6">LuxR C-terminal-related transcriptional regulator</fullName>
    </submittedName>
</protein>
<dbReference type="PANTHER" id="PTHR44688:SF16">
    <property type="entry name" value="DNA-BINDING TRANSCRIPTIONAL ACTIVATOR DEVR_DOSR"/>
    <property type="match status" value="1"/>
</dbReference>
<dbReference type="Pfam" id="PF24883">
    <property type="entry name" value="NPHP3_N"/>
    <property type="match status" value="1"/>
</dbReference>
<dbReference type="RefSeq" id="WP_273600591.1">
    <property type="nucleotide sequence ID" value="NZ_JAQQXT010000007.1"/>
</dbReference>
<keyword evidence="2" id="KW-0805">Transcription regulation</keyword>
<sequence>MSPLAAPQLSRHLVDNPNLGAWLEECAEVSLVLAIAPAGFGKTTAMLCLHERLRAKGFATAWLQLSADDNHVERLCALLQSALPSSSAADGRPGEPAPNLMDARYTGSRLGQDVLDAIAAIQQPTAIFLDDFDHLREARAVDLMQRLIERLPAHCKLFITARNAPLLRLYKLKAQGRLLQIGMAELSFDLEQAELFLNQRHQLQLDAPSVRRLLHATEGWPAGLQLAALALKGRGDKPGFIENFCEQTADIGRYLYEEVFWDQSEEIKTFLLRTSFVKQLGPGICNAVGQIANAATLLRQLEAQSLFVLRMGAAGTEFRYHPLFAEFLQRKLREDYPEWLADLHQRAADWFLQTGDADAAIEHALNAGNHSQACDILTGYIWQALARGHISSCRHWLGQIPQAVLQAHPNLQVALCWIYIFSYQYSQAGQLAEQLRQVPAVQSMAEYRMLGPLSLVLMDRLGECEQALKQYQDLTLSGLSEATFRSIHAYVDLCSHRFDAALESSGRGLALFKRIGSVYGTTFSYGISTYTLLAQGRALEVVAQLEPALAELSRLSGRHSASTAYVGVYLAGALYELGEFERAESLAREYLDLSAELVFLDAIVITHRILSRALCRAGQYAEAAALIHAGIELGRSLGLTRIVAPMRLEQQYQVLHQFDHGHPMAPERLSLLPAAWDFAADRMTPINDVEDQALAGLRLGLREGRAEQVLEACSVKRLKARSLGRRRRQIKLGLLQAQALQRLGRDSEALALLSELLLSEAELGLRASYLEEGPQLVSMLEALRIGAAPRLLAVLERVLGKNLLQELSMAEAPAAEPLIALAQIHTAMVTATTTPTAPIAPRSECALSPRELQILQCLSAGMPNKQIANSLQISEPTVKFHLRNVNHKLDARNRTHAVFIARERGWVS</sequence>
<dbReference type="InterPro" id="IPR059106">
    <property type="entry name" value="WHD_MalT"/>
</dbReference>
<dbReference type="PANTHER" id="PTHR44688">
    <property type="entry name" value="DNA-BINDING TRANSCRIPTIONAL ACTIVATOR DEVR_DOSR"/>
    <property type="match status" value="1"/>
</dbReference>
<evidence type="ECO:0000256" key="3">
    <source>
        <dbReference type="ARBA" id="ARBA00023125"/>
    </source>
</evidence>
<dbReference type="InterPro" id="IPR000792">
    <property type="entry name" value="Tscrpt_reg_LuxR_C"/>
</dbReference>
<evidence type="ECO:0000256" key="4">
    <source>
        <dbReference type="ARBA" id="ARBA00023163"/>
    </source>
</evidence>
<dbReference type="Pfam" id="PF17874">
    <property type="entry name" value="TPR_MalT"/>
    <property type="match status" value="1"/>
</dbReference>
<keyword evidence="4" id="KW-0804">Transcription</keyword>
<proteinExistence type="predicted"/>
<name>A0ABT5KEP2_9BURK</name>
<evidence type="ECO:0000256" key="1">
    <source>
        <dbReference type="ARBA" id="ARBA00022737"/>
    </source>
</evidence>
<dbReference type="InterPro" id="IPR011990">
    <property type="entry name" value="TPR-like_helical_dom_sf"/>
</dbReference>
<dbReference type="InterPro" id="IPR041617">
    <property type="entry name" value="TPR_MalT"/>
</dbReference>
<feature type="domain" description="HTH luxR-type" evidence="5">
    <location>
        <begin position="840"/>
        <end position="905"/>
    </location>
</feature>
<dbReference type="Pfam" id="PF00196">
    <property type="entry name" value="GerE"/>
    <property type="match status" value="1"/>
</dbReference>
<dbReference type="CDD" id="cd06170">
    <property type="entry name" value="LuxR_C_like"/>
    <property type="match status" value="1"/>
</dbReference>
<evidence type="ECO:0000313" key="6">
    <source>
        <dbReference type="EMBL" id="MDC8772386.1"/>
    </source>
</evidence>
<dbReference type="SMART" id="SM00421">
    <property type="entry name" value="HTH_LUXR"/>
    <property type="match status" value="1"/>
</dbReference>
<dbReference type="EMBL" id="JAQQXT010000007">
    <property type="protein sequence ID" value="MDC8772386.1"/>
    <property type="molecule type" value="Genomic_DNA"/>
</dbReference>
<keyword evidence="7" id="KW-1185">Reference proteome</keyword>
<keyword evidence="3" id="KW-0238">DNA-binding</keyword>
<evidence type="ECO:0000259" key="5">
    <source>
        <dbReference type="PROSITE" id="PS50043"/>
    </source>
</evidence>
<evidence type="ECO:0000256" key="2">
    <source>
        <dbReference type="ARBA" id="ARBA00023015"/>
    </source>
</evidence>
<dbReference type="PROSITE" id="PS00622">
    <property type="entry name" value="HTH_LUXR_1"/>
    <property type="match status" value="1"/>
</dbReference>
<dbReference type="InterPro" id="IPR036388">
    <property type="entry name" value="WH-like_DNA-bd_sf"/>
</dbReference>
<dbReference type="Proteomes" id="UP001221189">
    <property type="component" value="Unassembled WGS sequence"/>
</dbReference>
<comment type="caution">
    <text evidence="6">The sequence shown here is derived from an EMBL/GenBank/DDBJ whole genome shotgun (WGS) entry which is preliminary data.</text>
</comment>
<dbReference type="PRINTS" id="PR00038">
    <property type="entry name" value="HTHLUXR"/>
</dbReference>
<organism evidence="6 7">
    <name type="scientific">Roseateles albus</name>
    <dbReference type="NCBI Taxonomy" id="2987525"/>
    <lineage>
        <taxon>Bacteria</taxon>
        <taxon>Pseudomonadati</taxon>
        <taxon>Pseudomonadota</taxon>
        <taxon>Betaproteobacteria</taxon>
        <taxon>Burkholderiales</taxon>
        <taxon>Sphaerotilaceae</taxon>
        <taxon>Roseateles</taxon>
    </lineage>
</organism>
<dbReference type="SUPFAM" id="SSF46894">
    <property type="entry name" value="C-terminal effector domain of the bipartite response regulators"/>
    <property type="match status" value="1"/>
</dbReference>
<evidence type="ECO:0000313" key="7">
    <source>
        <dbReference type="Proteomes" id="UP001221189"/>
    </source>
</evidence>
<keyword evidence="1" id="KW-0677">Repeat</keyword>
<dbReference type="SUPFAM" id="SSF52540">
    <property type="entry name" value="P-loop containing nucleoside triphosphate hydrolases"/>
    <property type="match status" value="1"/>
</dbReference>
<dbReference type="PROSITE" id="PS50043">
    <property type="entry name" value="HTH_LUXR_2"/>
    <property type="match status" value="1"/>
</dbReference>
<dbReference type="Pfam" id="PF25873">
    <property type="entry name" value="WHD_MalT"/>
    <property type="match status" value="1"/>
</dbReference>
<dbReference type="InterPro" id="IPR016032">
    <property type="entry name" value="Sig_transdc_resp-reg_C-effctor"/>
</dbReference>
<gene>
    <name evidence="6" type="ORF">PRZ03_12460</name>
</gene>
<dbReference type="Gene3D" id="3.40.50.300">
    <property type="entry name" value="P-loop containing nucleotide triphosphate hydrolases"/>
    <property type="match status" value="1"/>
</dbReference>
<dbReference type="InterPro" id="IPR056884">
    <property type="entry name" value="NPHP3-like_N"/>
</dbReference>
<accession>A0ABT5KEP2</accession>
<dbReference type="Gene3D" id="1.25.40.10">
    <property type="entry name" value="Tetratricopeptide repeat domain"/>
    <property type="match status" value="1"/>
</dbReference>
<dbReference type="InterPro" id="IPR027417">
    <property type="entry name" value="P-loop_NTPase"/>
</dbReference>
<reference evidence="6 7" key="1">
    <citation type="submission" date="2022-10" db="EMBL/GenBank/DDBJ databases">
        <title>Paucibacter sp. hw1 Genome sequencing.</title>
        <authorList>
            <person name="Park S."/>
        </authorList>
    </citation>
    <scope>NUCLEOTIDE SEQUENCE [LARGE SCALE GENOMIC DNA]</scope>
    <source>
        <strain evidence="7">hw1</strain>
    </source>
</reference>
<dbReference type="SUPFAM" id="SSF48452">
    <property type="entry name" value="TPR-like"/>
    <property type="match status" value="1"/>
</dbReference>
<dbReference type="Gene3D" id="1.10.10.10">
    <property type="entry name" value="Winged helix-like DNA-binding domain superfamily/Winged helix DNA-binding domain"/>
    <property type="match status" value="1"/>
</dbReference>